<proteinExistence type="predicted"/>
<evidence type="ECO:0000259" key="4">
    <source>
        <dbReference type="PROSITE" id="PS50110"/>
    </source>
</evidence>
<evidence type="ECO:0000313" key="7">
    <source>
        <dbReference type="Proteomes" id="UP000824001"/>
    </source>
</evidence>
<dbReference type="PROSITE" id="PS50110">
    <property type="entry name" value="RESPONSE_REGULATORY"/>
    <property type="match status" value="1"/>
</dbReference>
<dbReference type="Proteomes" id="UP000824001">
    <property type="component" value="Unassembled WGS sequence"/>
</dbReference>
<accession>A0A9D1FD15</accession>
<keyword evidence="3" id="KW-0597">Phosphoprotein</keyword>
<protein>
    <recommendedName>
        <fullName evidence="1">Stage 0 sporulation protein A homolog</fullName>
    </recommendedName>
</protein>
<evidence type="ECO:0000256" key="2">
    <source>
        <dbReference type="ARBA" id="ARBA00024867"/>
    </source>
</evidence>
<reference evidence="6" key="2">
    <citation type="journal article" date="2021" name="PeerJ">
        <title>Extensive microbial diversity within the chicken gut microbiome revealed by metagenomics and culture.</title>
        <authorList>
            <person name="Gilroy R."/>
            <person name="Ravi A."/>
            <person name="Getino M."/>
            <person name="Pursley I."/>
            <person name="Horton D.L."/>
            <person name="Alikhan N.F."/>
            <person name="Baker D."/>
            <person name="Gharbi K."/>
            <person name="Hall N."/>
            <person name="Watson M."/>
            <person name="Adriaenssens E.M."/>
            <person name="Foster-Nyarko E."/>
            <person name="Jarju S."/>
            <person name="Secka A."/>
            <person name="Antonio M."/>
            <person name="Oren A."/>
            <person name="Chaudhuri R.R."/>
            <person name="La Ragione R."/>
            <person name="Hildebrand F."/>
            <person name="Pallen M.J."/>
        </authorList>
    </citation>
    <scope>NUCLEOTIDE SEQUENCE</scope>
    <source>
        <strain evidence="6">ChiHjej10B9-9673</strain>
    </source>
</reference>
<organism evidence="6 7">
    <name type="scientific">Candidatus Scatomorpha merdipullorum</name>
    <dbReference type="NCBI Taxonomy" id="2840927"/>
    <lineage>
        <taxon>Bacteria</taxon>
        <taxon>Bacillati</taxon>
        <taxon>Bacillota</taxon>
        <taxon>Clostridia</taxon>
        <taxon>Eubacteriales</taxon>
        <taxon>Candidatus Scatomorpha</taxon>
    </lineage>
</organism>
<dbReference type="InterPro" id="IPR007492">
    <property type="entry name" value="LytTR_DNA-bd_dom"/>
</dbReference>
<dbReference type="Pfam" id="PF04397">
    <property type="entry name" value="LytTR"/>
    <property type="match status" value="1"/>
</dbReference>
<dbReference type="EMBL" id="DVJK01000068">
    <property type="protein sequence ID" value="HIS66416.1"/>
    <property type="molecule type" value="Genomic_DNA"/>
</dbReference>
<evidence type="ECO:0000256" key="1">
    <source>
        <dbReference type="ARBA" id="ARBA00018672"/>
    </source>
</evidence>
<dbReference type="SMART" id="SM00448">
    <property type="entry name" value="REC"/>
    <property type="match status" value="1"/>
</dbReference>
<dbReference type="Gene3D" id="3.40.50.2300">
    <property type="match status" value="1"/>
</dbReference>
<feature type="modified residue" description="4-aspartylphosphate" evidence="3">
    <location>
        <position position="58"/>
    </location>
</feature>
<dbReference type="Gene3D" id="2.40.50.1020">
    <property type="entry name" value="LytTr DNA-binding domain"/>
    <property type="match status" value="1"/>
</dbReference>
<dbReference type="Pfam" id="PF00072">
    <property type="entry name" value="Response_reg"/>
    <property type="match status" value="1"/>
</dbReference>
<gene>
    <name evidence="6" type="ORF">IAC18_02515</name>
</gene>
<dbReference type="GO" id="GO:0003677">
    <property type="term" value="F:DNA binding"/>
    <property type="evidence" value="ECO:0007669"/>
    <property type="project" value="InterPro"/>
</dbReference>
<name>A0A9D1FD15_9FIRM</name>
<evidence type="ECO:0000313" key="6">
    <source>
        <dbReference type="EMBL" id="HIS66416.1"/>
    </source>
</evidence>
<sequence length="232" mass="26368">MSVYRVAVCEDEAGAGEQLAELCRDIFETWGVEAELSLFPTADGLDAAWEGFELYLLDIQMEGTDGLELARRLYERGVRDRVVFITGSAEYALAGYSVHPLDYLLKPVDREALEQALRRAWERRRPRTLLFRTGGRTAAVPAEEVRYLESRNHAVTVHLSGSELPLATSLMEAERHTPSEDFARCHKSYLVNLAWVAEMGRSELRLRDGERLPVSRAFYAPFQSALVRYLNR</sequence>
<feature type="domain" description="HTH LytTR-type" evidence="5">
    <location>
        <begin position="129"/>
        <end position="228"/>
    </location>
</feature>
<dbReference type="PANTHER" id="PTHR37299:SF1">
    <property type="entry name" value="STAGE 0 SPORULATION PROTEIN A HOMOLOG"/>
    <property type="match status" value="1"/>
</dbReference>
<dbReference type="PANTHER" id="PTHR37299">
    <property type="entry name" value="TRANSCRIPTIONAL REGULATOR-RELATED"/>
    <property type="match status" value="1"/>
</dbReference>
<dbReference type="InterPro" id="IPR046947">
    <property type="entry name" value="LytR-like"/>
</dbReference>
<comment type="function">
    <text evidence="2">May play the central regulatory role in sporulation. It may be an element of the effector pathway responsible for the activation of sporulation genes in response to nutritional stress. Spo0A may act in concert with spo0H (a sigma factor) to control the expression of some genes that are critical to the sporulation process.</text>
</comment>
<dbReference type="GO" id="GO:0000156">
    <property type="term" value="F:phosphorelay response regulator activity"/>
    <property type="evidence" value="ECO:0007669"/>
    <property type="project" value="InterPro"/>
</dbReference>
<evidence type="ECO:0000256" key="3">
    <source>
        <dbReference type="PROSITE-ProRule" id="PRU00169"/>
    </source>
</evidence>
<evidence type="ECO:0000259" key="5">
    <source>
        <dbReference type="PROSITE" id="PS50930"/>
    </source>
</evidence>
<dbReference type="SUPFAM" id="SSF52172">
    <property type="entry name" value="CheY-like"/>
    <property type="match status" value="1"/>
</dbReference>
<dbReference type="InterPro" id="IPR011006">
    <property type="entry name" value="CheY-like_superfamily"/>
</dbReference>
<comment type="caution">
    <text evidence="6">The sequence shown here is derived from an EMBL/GenBank/DDBJ whole genome shotgun (WGS) entry which is preliminary data.</text>
</comment>
<dbReference type="AlphaFoldDB" id="A0A9D1FD15"/>
<feature type="domain" description="Response regulatory" evidence="4">
    <location>
        <begin position="5"/>
        <end position="121"/>
    </location>
</feature>
<dbReference type="InterPro" id="IPR001789">
    <property type="entry name" value="Sig_transdc_resp-reg_receiver"/>
</dbReference>
<dbReference type="PROSITE" id="PS50930">
    <property type="entry name" value="HTH_LYTTR"/>
    <property type="match status" value="1"/>
</dbReference>
<reference evidence="6" key="1">
    <citation type="submission" date="2020-10" db="EMBL/GenBank/DDBJ databases">
        <authorList>
            <person name="Gilroy R."/>
        </authorList>
    </citation>
    <scope>NUCLEOTIDE SEQUENCE</scope>
    <source>
        <strain evidence="6">ChiHjej10B9-9673</strain>
    </source>
</reference>
<dbReference type="SMART" id="SM00850">
    <property type="entry name" value="LytTR"/>
    <property type="match status" value="1"/>
</dbReference>